<dbReference type="InterPro" id="IPR017150">
    <property type="entry name" value="Pept_M20_glutamate_carboxypep"/>
</dbReference>
<dbReference type="CDD" id="cd03885">
    <property type="entry name" value="M20_CPDG2"/>
    <property type="match status" value="1"/>
</dbReference>
<evidence type="ECO:0000313" key="4">
    <source>
        <dbReference type="EMBL" id="GAA2042410.1"/>
    </source>
</evidence>
<dbReference type="SUPFAM" id="SSF55031">
    <property type="entry name" value="Bacterial exopeptidase dimerisation domain"/>
    <property type="match status" value="1"/>
</dbReference>
<dbReference type="PANTHER" id="PTHR43808">
    <property type="entry name" value="ACETYLORNITHINE DEACETYLASE"/>
    <property type="match status" value="1"/>
</dbReference>
<dbReference type="InterPro" id="IPR036264">
    <property type="entry name" value="Bact_exopeptidase_dim_dom"/>
</dbReference>
<dbReference type="Pfam" id="PF07687">
    <property type="entry name" value="M20_dimer"/>
    <property type="match status" value="1"/>
</dbReference>
<dbReference type="Gene3D" id="3.30.70.360">
    <property type="match status" value="1"/>
</dbReference>
<dbReference type="InterPro" id="IPR050072">
    <property type="entry name" value="Peptidase_M20A"/>
</dbReference>
<name>A0ABN2URM9_9MICO</name>
<comment type="caution">
    <text evidence="4">The sequence shown here is derived from an EMBL/GenBank/DDBJ whole genome shotgun (WGS) entry which is preliminary data.</text>
</comment>
<sequence>MTTAADGDRGRLTSLATRRLASVLDDSRELIGCESPSSDRAAVARSAEVVAAIGSETIGVTGDIVVTGEATHVRFRFGRGRPRLLLVGHHDTVFPLGTLAARPWSVVDGLVRGPGCVDMKVGIAQGFHALAMLVGLGVDLDGVTFLLTGDEELGSLDSRPLIEAEARECAAVLVLEGSASGAAIKTGRKGTSRYTVEVAGRAAHAGVEPRKGANATVELATQILAVAALNEFGATTVTPTLVSGGTSRNTVPDRATLEVDVRAWTAAEQDRVDRAMRHLSPGDADCTVTVIGGPDRPPMEPGQAAGLFAIAQQVARREGLPDLREVSVGGASDGNFTAAIGVPTLDGLGAVGGDAHAAGEYVRLDAIVPRTALLAGLVEALVER</sequence>
<evidence type="ECO:0000313" key="5">
    <source>
        <dbReference type="Proteomes" id="UP001501196"/>
    </source>
</evidence>
<gene>
    <name evidence="4" type="ORF">GCM10009819_31040</name>
</gene>
<dbReference type="Pfam" id="PF01546">
    <property type="entry name" value="Peptidase_M20"/>
    <property type="match status" value="1"/>
</dbReference>
<organism evidence="4 5">
    <name type="scientific">Agromyces tropicus</name>
    <dbReference type="NCBI Taxonomy" id="555371"/>
    <lineage>
        <taxon>Bacteria</taxon>
        <taxon>Bacillati</taxon>
        <taxon>Actinomycetota</taxon>
        <taxon>Actinomycetes</taxon>
        <taxon>Micrococcales</taxon>
        <taxon>Microbacteriaceae</taxon>
        <taxon>Agromyces</taxon>
    </lineage>
</organism>
<dbReference type="InterPro" id="IPR002933">
    <property type="entry name" value="Peptidase_M20"/>
</dbReference>
<proteinExistence type="predicted"/>
<dbReference type="PANTHER" id="PTHR43808:SF9">
    <property type="entry name" value="BLL0789 PROTEIN"/>
    <property type="match status" value="1"/>
</dbReference>
<dbReference type="EMBL" id="BAAAPW010000005">
    <property type="protein sequence ID" value="GAA2042410.1"/>
    <property type="molecule type" value="Genomic_DNA"/>
</dbReference>
<feature type="domain" description="Peptidase M20 dimerisation" evidence="3">
    <location>
        <begin position="186"/>
        <end position="277"/>
    </location>
</feature>
<reference evidence="4 5" key="1">
    <citation type="journal article" date="2019" name="Int. J. Syst. Evol. Microbiol.">
        <title>The Global Catalogue of Microorganisms (GCM) 10K type strain sequencing project: providing services to taxonomists for standard genome sequencing and annotation.</title>
        <authorList>
            <consortium name="The Broad Institute Genomics Platform"/>
            <consortium name="The Broad Institute Genome Sequencing Center for Infectious Disease"/>
            <person name="Wu L."/>
            <person name="Ma J."/>
        </authorList>
    </citation>
    <scope>NUCLEOTIDE SEQUENCE [LARGE SCALE GENOMIC DNA]</scope>
    <source>
        <strain evidence="4 5">JCM 15672</strain>
    </source>
</reference>
<dbReference type="InterPro" id="IPR011650">
    <property type="entry name" value="Peptidase_M20_dimer"/>
</dbReference>
<keyword evidence="1" id="KW-0479">Metal-binding</keyword>
<dbReference type="SUPFAM" id="SSF53187">
    <property type="entry name" value="Zn-dependent exopeptidases"/>
    <property type="match status" value="1"/>
</dbReference>
<keyword evidence="2" id="KW-0378">Hydrolase</keyword>
<evidence type="ECO:0000259" key="3">
    <source>
        <dbReference type="Pfam" id="PF07687"/>
    </source>
</evidence>
<keyword evidence="5" id="KW-1185">Reference proteome</keyword>
<dbReference type="Gene3D" id="3.40.630.10">
    <property type="entry name" value="Zn peptidases"/>
    <property type="match status" value="1"/>
</dbReference>
<dbReference type="RefSeq" id="WP_344376441.1">
    <property type="nucleotide sequence ID" value="NZ_BAAAPW010000005.1"/>
</dbReference>
<evidence type="ECO:0000256" key="2">
    <source>
        <dbReference type="ARBA" id="ARBA00022801"/>
    </source>
</evidence>
<dbReference type="Proteomes" id="UP001501196">
    <property type="component" value="Unassembled WGS sequence"/>
</dbReference>
<evidence type="ECO:0000256" key="1">
    <source>
        <dbReference type="ARBA" id="ARBA00022723"/>
    </source>
</evidence>
<protein>
    <submittedName>
        <fullName evidence="4">M20 family metallopeptidase</fullName>
    </submittedName>
</protein>
<accession>A0ABN2URM9</accession>
<dbReference type="PIRSF" id="PIRSF037238">
    <property type="entry name" value="Carboxypeptidase_G2"/>
    <property type="match status" value="1"/>
</dbReference>